<name>A0ABX1TEM6_9GAMM</name>
<evidence type="ECO:0000259" key="2">
    <source>
        <dbReference type="Pfam" id="PF20232"/>
    </source>
</evidence>
<dbReference type="InterPro" id="IPR046883">
    <property type="entry name" value="T6SS_FHA_C"/>
</dbReference>
<dbReference type="RefSeq" id="WP_169247055.1">
    <property type="nucleotide sequence ID" value="NZ_SPMZ01000002.1"/>
</dbReference>
<sequence length="232" mass="26343">MPRKYPRHLQRDPPYSHARPEPRPPAQPAQPAGPDTDVLIRAFLEGAGLPHLKLTAEQLPECMRTLGEIFRETVQGLVEVLLARGDVKGEFRLHRTTIGPVENNPLKTSPGQPPLSPEQVMTLLLVRQKDAYMSPVQAVREGFNDIKAHQLAVMAGIQAALTRLLERFDPGNLETRLEQSVLDNIWPGNRKAKYWDLFTTEYQIIAREAEDDFNELFGDEFARAYEERLGER</sequence>
<dbReference type="EMBL" id="SPMZ01000002">
    <property type="protein sequence ID" value="NMQ17800.1"/>
    <property type="molecule type" value="Genomic_DNA"/>
</dbReference>
<dbReference type="Proteomes" id="UP000760480">
    <property type="component" value="Unassembled WGS sequence"/>
</dbReference>
<proteinExistence type="predicted"/>
<keyword evidence="4" id="KW-1185">Reference proteome</keyword>
<dbReference type="NCBIfam" id="TIGR03354">
    <property type="entry name" value="VI_FHA"/>
    <property type="match status" value="1"/>
</dbReference>
<evidence type="ECO:0000313" key="4">
    <source>
        <dbReference type="Proteomes" id="UP000760480"/>
    </source>
</evidence>
<comment type="caution">
    <text evidence="3">The sequence shown here is derived from an EMBL/GenBank/DDBJ whole genome shotgun (WGS) entry which is preliminary data.</text>
</comment>
<dbReference type="Pfam" id="PF20232">
    <property type="entry name" value="T6SS_FHA_C"/>
    <property type="match status" value="1"/>
</dbReference>
<dbReference type="InterPro" id="IPR017735">
    <property type="entry name" value="T6SS_FHA"/>
</dbReference>
<reference evidence="3 4" key="1">
    <citation type="submission" date="2019-03" db="EMBL/GenBank/DDBJ databases">
        <title>Metabolic reconstructions from genomes of highly enriched 'Candidatus Accumulibacter' and 'Candidatus Competibacter' bioreactor populations.</title>
        <authorList>
            <person name="Annavajhala M.K."/>
            <person name="Welles L."/>
            <person name="Abbas B."/>
            <person name="Sorokin D."/>
            <person name="Park H."/>
            <person name="Van Loosdrecht M."/>
            <person name="Chandran K."/>
        </authorList>
    </citation>
    <scope>NUCLEOTIDE SEQUENCE [LARGE SCALE GENOMIC DNA]</scope>
    <source>
        <strain evidence="3 4">SBR_G</strain>
    </source>
</reference>
<organism evidence="3 4">
    <name type="scientific">Candidatus Competibacter phosphatis</name>
    <dbReference type="NCBI Taxonomy" id="221280"/>
    <lineage>
        <taxon>Bacteria</taxon>
        <taxon>Pseudomonadati</taxon>
        <taxon>Pseudomonadota</taxon>
        <taxon>Gammaproteobacteria</taxon>
        <taxon>Candidatus Competibacteraceae</taxon>
        <taxon>Candidatus Competibacter</taxon>
    </lineage>
</organism>
<accession>A0ABX1TEM6</accession>
<protein>
    <submittedName>
        <fullName evidence="3">Type VI secretion system-associated FHA domain protein TagH</fullName>
    </submittedName>
</protein>
<evidence type="ECO:0000313" key="3">
    <source>
        <dbReference type="EMBL" id="NMQ17800.1"/>
    </source>
</evidence>
<feature type="region of interest" description="Disordered" evidence="1">
    <location>
        <begin position="1"/>
        <end position="34"/>
    </location>
</feature>
<evidence type="ECO:0000256" key="1">
    <source>
        <dbReference type="SAM" id="MobiDB-lite"/>
    </source>
</evidence>
<gene>
    <name evidence="3" type="primary">tagH</name>
    <name evidence="3" type="ORF">E4P82_00425</name>
</gene>
<feature type="domain" description="Type VI secretion system FHA" evidence="2">
    <location>
        <begin position="45"/>
        <end position="227"/>
    </location>
</feature>